<dbReference type="SUPFAM" id="SSF53335">
    <property type="entry name" value="S-adenosyl-L-methionine-dependent methyltransferases"/>
    <property type="match status" value="1"/>
</dbReference>
<evidence type="ECO:0000259" key="2">
    <source>
        <dbReference type="Pfam" id="PF13649"/>
    </source>
</evidence>
<dbReference type="InterPro" id="IPR029063">
    <property type="entry name" value="SAM-dependent_MTases_sf"/>
</dbReference>
<proteinExistence type="predicted"/>
<dbReference type="AlphaFoldDB" id="A0A081P0Z5"/>
<name>A0A081P0Z5_9BACL</name>
<dbReference type="EMBL" id="JNVM01000016">
    <property type="protein sequence ID" value="KEQ24368.1"/>
    <property type="molecule type" value="Genomic_DNA"/>
</dbReference>
<keyword evidence="4" id="KW-1185">Reference proteome</keyword>
<keyword evidence="3" id="KW-0489">Methyltransferase</keyword>
<dbReference type="InterPro" id="IPR041698">
    <property type="entry name" value="Methyltransf_25"/>
</dbReference>
<reference evidence="3 4" key="1">
    <citation type="submission" date="2014-06" db="EMBL/GenBank/DDBJ databases">
        <title>Draft genome sequence of Paenibacillus sp. MSt1.</title>
        <authorList>
            <person name="Aw Y.K."/>
            <person name="Ong K.S."/>
            <person name="Gan H.M."/>
            <person name="Lee S.M."/>
        </authorList>
    </citation>
    <scope>NUCLEOTIDE SEQUENCE [LARGE SCALE GENOMIC DNA]</scope>
    <source>
        <strain evidence="3 4">MSt1</strain>
    </source>
</reference>
<dbReference type="GO" id="GO:0032259">
    <property type="term" value="P:methylation"/>
    <property type="evidence" value="ECO:0007669"/>
    <property type="project" value="UniProtKB-KW"/>
</dbReference>
<gene>
    <name evidence="3" type="ORF">ET33_08770</name>
</gene>
<dbReference type="Gene3D" id="3.40.50.150">
    <property type="entry name" value="Vaccinia Virus protein VP39"/>
    <property type="match status" value="1"/>
</dbReference>
<dbReference type="OrthoDB" id="9804312at2"/>
<dbReference type="eggNOG" id="COG2226">
    <property type="taxonomic scope" value="Bacteria"/>
</dbReference>
<keyword evidence="1 3" id="KW-0808">Transferase</keyword>
<protein>
    <submittedName>
        <fullName evidence="3">Methyltransferase</fullName>
    </submittedName>
</protein>
<accession>A0A081P0Z5</accession>
<evidence type="ECO:0000313" key="4">
    <source>
        <dbReference type="Proteomes" id="UP000028123"/>
    </source>
</evidence>
<evidence type="ECO:0000256" key="1">
    <source>
        <dbReference type="ARBA" id="ARBA00022679"/>
    </source>
</evidence>
<dbReference type="Pfam" id="PF13649">
    <property type="entry name" value="Methyltransf_25"/>
    <property type="match status" value="1"/>
</dbReference>
<sequence length="210" mass="24216">MSDVIFWNDLFSKLRPEQVKYDMWLEPFIGGLDPSESGPILDLGCGAGNDTLYLTEKGYSVIACDRSDEALMLVQELVPQVKTERLDLLQPLPFPDGSARAVVADLSLHYFLWSDTGRIVADISRVLRPGGQLWCRVNSTKDFEYGAGQGTLIEPNYYELDEKRKRFFDRPDLERLFQEWQISFLQEQTMDRYDKPKVVWVLAATRPELR</sequence>
<feature type="domain" description="Methyltransferase" evidence="2">
    <location>
        <begin position="40"/>
        <end position="131"/>
    </location>
</feature>
<dbReference type="CDD" id="cd02440">
    <property type="entry name" value="AdoMet_MTases"/>
    <property type="match status" value="1"/>
</dbReference>
<organism evidence="3 4">
    <name type="scientific">Paenibacillus tyrfis</name>
    <dbReference type="NCBI Taxonomy" id="1501230"/>
    <lineage>
        <taxon>Bacteria</taxon>
        <taxon>Bacillati</taxon>
        <taxon>Bacillota</taxon>
        <taxon>Bacilli</taxon>
        <taxon>Bacillales</taxon>
        <taxon>Paenibacillaceae</taxon>
        <taxon>Paenibacillus</taxon>
    </lineage>
</organism>
<evidence type="ECO:0000313" key="3">
    <source>
        <dbReference type="EMBL" id="KEQ24368.1"/>
    </source>
</evidence>
<dbReference type="Proteomes" id="UP000028123">
    <property type="component" value="Unassembled WGS sequence"/>
</dbReference>
<dbReference type="PANTHER" id="PTHR43861">
    <property type="entry name" value="TRANS-ACONITATE 2-METHYLTRANSFERASE-RELATED"/>
    <property type="match status" value="1"/>
</dbReference>
<dbReference type="RefSeq" id="WP_036685510.1">
    <property type="nucleotide sequence ID" value="NZ_JNVM01000016.1"/>
</dbReference>
<dbReference type="GO" id="GO:0008168">
    <property type="term" value="F:methyltransferase activity"/>
    <property type="evidence" value="ECO:0007669"/>
    <property type="project" value="UniProtKB-KW"/>
</dbReference>
<comment type="caution">
    <text evidence="3">The sequence shown here is derived from an EMBL/GenBank/DDBJ whole genome shotgun (WGS) entry which is preliminary data.</text>
</comment>